<gene>
    <name evidence="7" type="ORF">GP486_001326</name>
</gene>
<organism evidence="7 8">
    <name type="scientific">Trichoglossum hirsutum</name>
    <dbReference type="NCBI Taxonomy" id="265104"/>
    <lineage>
        <taxon>Eukaryota</taxon>
        <taxon>Fungi</taxon>
        <taxon>Dikarya</taxon>
        <taxon>Ascomycota</taxon>
        <taxon>Pezizomycotina</taxon>
        <taxon>Geoglossomycetes</taxon>
        <taxon>Geoglossales</taxon>
        <taxon>Geoglossaceae</taxon>
        <taxon>Trichoglossum</taxon>
    </lineage>
</organism>
<evidence type="ECO:0000256" key="1">
    <source>
        <dbReference type="ARBA" id="ARBA00022723"/>
    </source>
</evidence>
<dbReference type="Pfam" id="PF13923">
    <property type="entry name" value="zf-C3HC4_2"/>
    <property type="match status" value="1"/>
</dbReference>
<dbReference type="SUPFAM" id="SSF57850">
    <property type="entry name" value="RING/U-box"/>
    <property type="match status" value="2"/>
</dbReference>
<evidence type="ECO:0000259" key="5">
    <source>
        <dbReference type="PROSITE" id="PS50089"/>
    </source>
</evidence>
<dbReference type="SUPFAM" id="SSF88697">
    <property type="entry name" value="PUA domain-like"/>
    <property type="match status" value="1"/>
</dbReference>
<evidence type="ECO:0000256" key="3">
    <source>
        <dbReference type="ARBA" id="ARBA00022833"/>
    </source>
</evidence>
<name>A0A9P8RSS9_9PEZI</name>
<dbReference type="InterPro" id="IPR013083">
    <property type="entry name" value="Znf_RING/FYVE/PHD"/>
</dbReference>
<dbReference type="PANTHER" id="PTHR23327">
    <property type="entry name" value="RING FINGER PROTEIN 127"/>
    <property type="match status" value="1"/>
</dbReference>
<evidence type="ECO:0000313" key="8">
    <source>
        <dbReference type="Proteomes" id="UP000750711"/>
    </source>
</evidence>
<dbReference type="SMART" id="SM00184">
    <property type="entry name" value="RING"/>
    <property type="match status" value="2"/>
</dbReference>
<dbReference type="PANTHER" id="PTHR23327:SF42">
    <property type="entry name" value="LON PEPTIDASE N-TERMINAL DOMAIN AND RING FINGER PROTEIN C14F5.10C"/>
    <property type="match status" value="1"/>
</dbReference>
<dbReference type="Gene3D" id="2.30.130.40">
    <property type="entry name" value="LON domain-like"/>
    <property type="match status" value="1"/>
</dbReference>
<dbReference type="GO" id="GO:0008270">
    <property type="term" value="F:zinc ion binding"/>
    <property type="evidence" value="ECO:0007669"/>
    <property type="project" value="UniProtKB-KW"/>
</dbReference>
<dbReference type="Pfam" id="PF02190">
    <property type="entry name" value="LON_substr_bdg"/>
    <property type="match status" value="1"/>
</dbReference>
<dbReference type="Gene3D" id="1.20.58.1480">
    <property type="match status" value="1"/>
</dbReference>
<dbReference type="CDD" id="cd16514">
    <property type="entry name" value="RING-HC_LONFs_rpt2"/>
    <property type="match status" value="1"/>
</dbReference>
<evidence type="ECO:0000256" key="2">
    <source>
        <dbReference type="ARBA" id="ARBA00022771"/>
    </source>
</evidence>
<dbReference type="AlphaFoldDB" id="A0A9P8RSS9"/>
<keyword evidence="2 4" id="KW-0863">Zinc-finger</keyword>
<evidence type="ECO:0000259" key="6">
    <source>
        <dbReference type="PROSITE" id="PS51787"/>
    </source>
</evidence>
<comment type="caution">
    <text evidence="7">The sequence shown here is derived from an EMBL/GenBank/DDBJ whole genome shotgun (WGS) entry which is preliminary data.</text>
</comment>
<dbReference type="InterPro" id="IPR046336">
    <property type="entry name" value="Lon_prtase_N_sf"/>
</dbReference>
<reference evidence="7" key="1">
    <citation type="submission" date="2021-03" db="EMBL/GenBank/DDBJ databases">
        <title>Comparative genomics and phylogenomic investigation of the class Geoglossomycetes provide insights into ecological specialization and systematics.</title>
        <authorList>
            <person name="Melie T."/>
            <person name="Pirro S."/>
            <person name="Miller A.N."/>
            <person name="Quandt A."/>
        </authorList>
    </citation>
    <scope>NUCLEOTIDE SEQUENCE</scope>
    <source>
        <strain evidence="7">CAQ_001_2017</strain>
    </source>
</reference>
<dbReference type="InterPro" id="IPR003111">
    <property type="entry name" value="Lon_prtase_N"/>
</dbReference>
<protein>
    <recommendedName>
        <fullName evidence="9">ATP-dependent protease</fullName>
    </recommendedName>
</protein>
<evidence type="ECO:0008006" key="9">
    <source>
        <dbReference type="Google" id="ProtNLM"/>
    </source>
</evidence>
<proteinExistence type="predicted"/>
<dbReference type="Gene3D" id="3.30.40.10">
    <property type="entry name" value="Zinc/RING finger domain, C3HC4 (zinc finger)"/>
    <property type="match status" value="2"/>
</dbReference>
<feature type="domain" description="Lon N-terminal" evidence="6">
    <location>
        <begin position="359"/>
        <end position="585"/>
    </location>
</feature>
<sequence>MTACETYIERGELQQSPATRLLNECLSSIAQLSFHRHFALLLTRLIAPLGFKLRKTIPTLPPLVGPAGLMGDSVKLPDAAASGSGPNSCRDARAIVRLVQCQRCSYPVKQPVTLPCGNSLCRGCLPEPHLRENISYPNKPSRQQGFTCPIAECGREHSSEDFSLDVTLAKVMDVIGNEMSRYRSHANDSLTLVEEKKAGWSPGGTTWPEYGKPKPGILNGGYLLATYTLAEMGGLHHDADVTCQAASGTEDGHRSLDTAMLESLGEAVRNELDCQVCCALMLDPLTTSCGHTFCRKCLVRVLDHSNNCPLCRRALTVASSLSLERSNKRLTEILAGLCPDPLAARAEQASREDKGAVGDLDVPLFVCTLSYPAMPTFLYIFEARYRLMIRRVVENGSRRFGMLMYNRSGESQGELGATEFMKYGTLLRIENVQALPDGRSLVETTGVSRFKVKAWDILDGYIVGSISRVEDISLAEEEHVEALETATRAPSLATDPISQQLDRLSTCALLQISVTYVNRMRASSAPWLHDRILMAYGAPPEDPAVFPYWFASVLPISDDEKYLLLPTTSVRERLKITARWVRRLEQRW</sequence>
<dbReference type="InterPro" id="IPR017907">
    <property type="entry name" value="Znf_RING_CS"/>
</dbReference>
<dbReference type="PROSITE" id="PS50089">
    <property type="entry name" value="ZF_RING_2"/>
    <property type="match status" value="1"/>
</dbReference>
<keyword evidence="1" id="KW-0479">Metal-binding</keyword>
<accession>A0A9P8RSS9</accession>
<dbReference type="Proteomes" id="UP000750711">
    <property type="component" value="Unassembled WGS sequence"/>
</dbReference>
<dbReference type="InterPro" id="IPR001841">
    <property type="entry name" value="Znf_RING"/>
</dbReference>
<keyword evidence="3" id="KW-0862">Zinc</keyword>
<dbReference type="GO" id="GO:0061630">
    <property type="term" value="F:ubiquitin protein ligase activity"/>
    <property type="evidence" value="ECO:0007669"/>
    <property type="project" value="TreeGrafter"/>
</dbReference>
<feature type="domain" description="RING-type" evidence="5">
    <location>
        <begin position="274"/>
        <end position="312"/>
    </location>
</feature>
<dbReference type="PROSITE" id="PS51787">
    <property type="entry name" value="LON_N"/>
    <property type="match status" value="1"/>
</dbReference>
<dbReference type="SMART" id="SM00464">
    <property type="entry name" value="LON"/>
    <property type="match status" value="1"/>
</dbReference>
<evidence type="ECO:0000313" key="7">
    <source>
        <dbReference type="EMBL" id="KAH0565276.1"/>
    </source>
</evidence>
<dbReference type="EMBL" id="JAGHQM010000114">
    <property type="protein sequence ID" value="KAH0565276.1"/>
    <property type="molecule type" value="Genomic_DNA"/>
</dbReference>
<evidence type="ECO:0000256" key="4">
    <source>
        <dbReference type="PROSITE-ProRule" id="PRU00175"/>
    </source>
</evidence>
<dbReference type="InterPro" id="IPR015947">
    <property type="entry name" value="PUA-like_sf"/>
</dbReference>
<keyword evidence="8" id="KW-1185">Reference proteome</keyword>
<dbReference type="PROSITE" id="PS00518">
    <property type="entry name" value="ZF_RING_1"/>
    <property type="match status" value="1"/>
</dbReference>